<evidence type="ECO:0000256" key="4">
    <source>
        <dbReference type="PROSITE-ProRule" id="PRU00207"/>
    </source>
</evidence>
<dbReference type="PROSITE" id="PS00518">
    <property type="entry name" value="ZF_RING_1"/>
    <property type="match status" value="1"/>
</dbReference>
<dbReference type="SMART" id="SM00228">
    <property type="entry name" value="PDZ"/>
    <property type="match status" value="2"/>
</dbReference>
<name>A0A7J7JWU1_BUGNE</name>
<organism evidence="8 9">
    <name type="scientific">Bugula neritina</name>
    <name type="common">Brown bryozoan</name>
    <name type="synonym">Sertularia neritina</name>
    <dbReference type="NCBI Taxonomy" id="10212"/>
    <lineage>
        <taxon>Eukaryota</taxon>
        <taxon>Metazoa</taxon>
        <taxon>Spiralia</taxon>
        <taxon>Lophotrochozoa</taxon>
        <taxon>Bryozoa</taxon>
        <taxon>Gymnolaemata</taxon>
        <taxon>Cheilostomatida</taxon>
        <taxon>Flustrina</taxon>
        <taxon>Buguloidea</taxon>
        <taxon>Bugulidae</taxon>
        <taxon>Bugula</taxon>
    </lineage>
</organism>
<evidence type="ECO:0000259" key="7">
    <source>
        <dbReference type="PROSITE" id="PS50145"/>
    </source>
</evidence>
<dbReference type="InterPro" id="IPR001478">
    <property type="entry name" value="PDZ"/>
</dbReference>
<dbReference type="Gene3D" id="2.30.42.10">
    <property type="match status" value="3"/>
</dbReference>
<evidence type="ECO:0000256" key="3">
    <source>
        <dbReference type="ARBA" id="ARBA00022833"/>
    </source>
</evidence>
<dbReference type="Proteomes" id="UP000593567">
    <property type="component" value="Unassembled WGS sequence"/>
</dbReference>
<dbReference type="SMART" id="SM00184">
    <property type="entry name" value="RING"/>
    <property type="match status" value="1"/>
</dbReference>
<feature type="domain" description="TRAF-type" evidence="7">
    <location>
        <begin position="133"/>
        <end position="181"/>
    </location>
</feature>
<dbReference type="Pfam" id="PF00595">
    <property type="entry name" value="PDZ"/>
    <property type="match status" value="2"/>
</dbReference>
<dbReference type="InterPro" id="IPR001293">
    <property type="entry name" value="Znf_TRAF"/>
</dbReference>
<evidence type="ECO:0000256" key="1">
    <source>
        <dbReference type="ARBA" id="ARBA00022723"/>
    </source>
</evidence>
<dbReference type="AlphaFoldDB" id="A0A7J7JWU1"/>
<dbReference type="Gene3D" id="3.30.40.10">
    <property type="entry name" value="Zinc/RING finger domain, C3HC4 (zinc finger)"/>
    <property type="match status" value="1"/>
</dbReference>
<dbReference type="InterPro" id="IPR013083">
    <property type="entry name" value="Znf_RING/FYVE/PHD"/>
</dbReference>
<feature type="domain" description="PDZ" evidence="6">
    <location>
        <begin position="306"/>
        <end position="388"/>
    </location>
</feature>
<dbReference type="InterPro" id="IPR001841">
    <property type="entry name" value="Znf_RING"/>
</dbReference>
<comment type="caution">
    <text evidence="8">The sequence shown here is derived from an EMBL/GenBank/DDBJ whole genome shotgun (WGS) entry which is preliminary data.</text>
</comment>
<reference evidence="8" key="1">
    <citation type="submission" date="2020-06" db="EMBL/GenBank/DDBJ databases">
        <title>Draft genome of Bugula neritina, a colonial animal packing powerful symbionts and potential medicines.</title>
        <authorList>
            <person name="Rayko M."/>
        </authorList>
    </citation>
    <scope>NUCLEOTIDE SEQUENCE [LARGE SCALE GENOMIC DNA]</scope>
    <source>
        <strain evidence="8">Kwan_BN1</strain>
    </source>
</reference>
<dbReference type="SUPFAM" id="SSF50156">
    <property type="entry name" value="PDZ domain-like"/>
    <property type="match status" value="3"/>
</dbReference>
<dbReference type="PANTHER" id="PTHR19964">
    <property type="entry name" value="MULTIPLE PDZ DOMAIN PROTEIN"/>
    <property type="match status" value="1"/>
</dbReference>
<evidence type="ECO:0000313" key="9">
    <source>
        <dbReference type="Proteomes" id="UP000593567"/>
    </source>
</evidence>
<dbReference type="PANTHER" id="PTHR19964:SF84">
    <property type="entry name" value="LIGAND OF NUMB PROTEIN X 2-LIKE ISOFORM X1"/>
    <property type="match status" value="1"/>
</dbReference>
<evidence type="ECO:0000256" key="2">
    <source>
        <dbReference type="ARBA" id="ARBA00022771"/>
    </source>
</evidence>
<dbReference type="SUPFAM" id="SSF57850">
    <property type="entry name" value="RING/U-box"/>
    <property type="match status" value="1"/>
</dbReference>
<dbReference type="Pfam" id="PF13923">
    <property type="entry name" value="zf-C3HC4_2"/>
    <property type="match status" value="1"/>
</dbReference>
<dbReference type="PROSITE" id="PS50089">
    <property type="entry name" value="ZF_RING_2"/>
    <property type="match status" value="1"/>
</dbReference>
<dbReference type="PROSITE" id="PS50145">
    <property type="entry name" value="ZF_TRAF"/>
    <property type="match status" value="1"/>
</dbReference>
<dbReference type="OrthoDB" id="438726at2759"/>
<proteinExistence type="predicted"/>
<dbReference type="GO" id="GO:0008270">
    <property type="term" value="F:zinc ion binding"/>
    <property type="evidence" value="ECO:0007669"/>
    <property type="project" value="UniProtKB-KW"/>
</dbReference>
<dbReference type="InterPro" id="IPR036034">
    <property type="entry name" value="PDZ_sf"/>
</dbReference>
<keyword evidence="9" id="KW-1185">Reference proteome</keyword>
<protein>
    <submittedName>
        <fullName evidence="8">LNX2</fullName>
    </submittedName>
</protein>
<evidence type="ECO:0000313" key="8">
    <source>
        <dbReference type="EMBL" id="KAF6030174.1"/>
    </source>
</evidence>
<feature type="domain" description="RING-type" evidence="5">
    <location>
        <begin position="71"/>
        <end position="109"/>
    </location>
</feature>
<dbReference type="PROSITE" id="PS50106">
    <property type="entry name" value="PDZ"/>
    <property type="match status" value="2"/>
</dbReference>
<evidence type="ECO:0000259" key="5">
    <source>
        <dbReference type="PROSITE" id="PS50089"/>
    </source>
</evidence>
<evidence type="ECO:0000259" key="6">
    <source>
        <dbReference type="PROSITE" id="PS50106"/>
    </source>
</evidence>
<dbReference type="InterPro" id="IPR017907">
    <property type="entry name" value="Znf_RING_CS"/>
</dbReference>
<feature type="zinc finger region" description="TRAF-type" evidence="4">
    <location>
        <begin position="133"/>
        <end position="181"/>
    </location>
</feature>
<gene>
    <name evidence="8" type="ORF">EB796_011514</name>
</gene>
<accession>A0A7J7JWU1</accession>
<dbReference type="InterPro" id="IPR051342">
    <property type="entry name" value="PDZ_scaffold"/>
</dbReference>
<keyword evidence="2 4" id="KW-0863">Zinc-finger</keyword>
<keyword evidence="1 4" id="KW-0479">Metal-binding</keyword>
<keyword evidence="3 4" id="KW-0862">Zinc</keyword>
<dbReference type="EMBL" id="VXIV02001742">
    <property type="protein sequence ID" value="KAF6030174.1"/>
    <property type="molecule type" value="Genomic_DNA"/>
</dbReference>
<dbReference type="CDD" id="cd16637">
    <property type="entry name" value="mRING-HC-C3HC3D_LNX1-like"/>
    <property type="match status" value="1"/>
</dbReference>
<dbReference type="SUPFAM" id="SSF49599">
    <property type="entry name" value="TRAF domain-like"/>
    <property type="match status" value="1"/>
</dbReference>
<sequence length="476" mass="53873">MSMYESTLSLLWERYDRSWMNTFRISPRELRMMSFSDRPIARLCKVCGQFHSPTDSHLYDYFQPIDDDLTCEICLQPLVDPVDTKCGHTFCARCIKNYLKLQNKCPNDRNILKVDDLQLAPVIIRRLLDKLQVVCPNVDYCEEVLPRCDLEAHLIYRCKGAVVRCHRHEQGCKFQGPRSAMDSHQWECEHEDDKDSNLSAQIEEGQVSRISILRGSCEFGMSIIGGCDTPLISVTVHEIFPNGLIDRDDRLRPGDQILEVNGVDLTQATHFQARKAFSQPIPMIQMIVYRDSSARNRPIEKENIMRITLVKPPGRQLGIKLAGKRNVQGVYIKDLIPGSVANLDGQLKIDDRILEVNSDDLSILSQEHAANHIQATHGKLQLVISRKTRPQTPDLIKHCNHLQHDDRDAGKMIDKKMEIDSYRNSNIEKTIIVTKSRGESLGISVAGGLGSQRGDTPLYVMNTLASGPAAKYGVKL</sequence>
<dbReference type="Pfam" id="PF02176">
    <property type="entry name" value="zf-TRAF"/>
    <property type="match status" value="1"/>
</dbReference>
<feature type="domain" description="PDZ" evidence="6">
    <location>
        <begin position="209"/>
        <end position="292"/>
    </location>
</feature>